<evidence type="ECO:0000313" key="3">
    <source>
        <dbReference type="EMBL" id="MEE7455899.1"/>
    </source>
</evidence>
<comment type="caution">
    <text evidence="3">The sequence shown here is derived from an EMBL/GenBank/DDBJ whole genome shotgun (WGS) entry which is preliminary data.</text>
</comment>
<reference evidence="3 4" key="1">
    <citation type="journal article" date="2012" name="Genet. Mol. Biol.">
        <title>Analysis of 16S rRNA and mxaF genes revealing insights into Methylobacterium niche-specific plant association.</title>
        <authorList>
            <person name="Dourado M.N."/>
            <person name="Andreote F.D."/>
            <person name="Dini-Andreote F."/>
            <person name="Conti R."/>
            <person name="Araujo J.M."/>
            <person name="Araujo W.L."/>
        </authorList>
    </citation>
    <scope>NUCLEOTIDE SEQUENCE [LARGE SCALE GENOMIC DNA]</scope>
    <source>
        <strain evidence="3 4">SR1.6/4</strain>
    </source>
</reference>
<protein>
    <submittedName>
        <fullName evidence="3">Xylose isomerase</fullName>
    </submittedName>
</protein>
<dbReference type="PANTHER" id="PTHR12110">
    <property type="entry name" value="HYDROXYPYRUVATE ISOMERASE"/>
    <property type="match status" value="1"/>
</dbReference>
<evidence type="ECO:0000259" key="2">
    <source>
        <dbReference type="Pfam" id="PF01261"/>
    </source>
</evidence>
<accession>A0ABU7T5T4</accession>
<dbReference type="Pfam" id="PF01261">
    <property type="entry name" value="AP_endonuc_2"/>
    <property type="match status" value="1"/>
</dbReference>
<feature type="compositionally biased region" description="Basic and acidic residues" evidence="1">
    <location>
        <begin position="270"/>
        <end position="291"/>
    </location>
</feature>
<name>A0ABU7T5T4_9HYPH</name>
<dbReference type="SUPFAM" id="SSF51658">
    <property type="entry name" value="Xylose isomerase-like"/>
    <property type="match status" value="1"/>
</dbReference>
<keyword evidence="3" id="KW-0413">Isomerase</keyword>
<dbReference type="GO" id="GO:0016853">
    <property type="term" value="F:isomerase activity"/>
    <property type="evidence" value="ECO:0007669"/>
    <property type="project" value="UniProtKB-KW"/>
</dbReference>
<proteinExistence type="predicted"/>
<dbReference type="InterPro" id="IPR050312">
    <property type="entry name" value="IolE/XylAMocC-like"/>
</dbReference>
<evidence type="ECO:0000256" key="1">
    <source>
        <dbReference type="SAM" id="MobiDB-lite"/>
    </source>
</evidence>
<feature type="domain" description="Xylose isomerase-like TIM barrel" evidence="2">
    <location>
        <begin position="22"/>
        <end position="247"/>
    </location>
</feature>
<dbReference type="InterPro" id="IPR013022">
    <property type="entry name" value="Xyl_isomerase-like_TIM-brl"/>
</dbReference>
<keyword evidence="4" id="KW-1185">Reference proteome</keyword>
<evidence type="ECO:0000313" key="4">
    <source>
        <dbReference type="Proteomes" id="UP001349262"/>
    </source>
</evidence>
<dbReference type="Proteomes" id="UP001349262">
    <property type="component" value="Unassembled WGS sequence"/>
</dbReference>
<dbReference type="Gene3D" id="3.20.20.150">
    <property type="entry name" value="Divalent-metal-dependent TIM barrel enzymes"/>
    <property type="match status" value="1"/>
</dbReference>
<dbReference type="EMBL" id="MLBY01000002">
    <property type="protein sequence ID" value="MEE7455899.1"/>
    <property type="molecule type" value="Genomic_DNA"/>
</dbReference>
<feature type="region of interest" description="Disordered" evidence="1">
    <location>
        <begin position="270"/>
        <end position="298"/>
    </location>
</feature>
<dbReference type="PANTHER" id="PTHR12110:SF21">
    <property type="entry name" value="XYLOSE ISOMERASE-LIKE TIM BARREL DOMAIN-CONTAINING PROTEIN"/>
    <property type="match status" value="1"/>
</dbReference>
<dbReference type="InterPro" id="IPR036237">
    <property type="entry name" value="Xyl_isomerase-like_sf"/>
</dbReference>
<organism evidence="3 4">
    <name type="scientific">Methylobacterium radiotolerans</name>
    <dbReference type="NCBI Taxonomy" id="31998"/>
    <lineage>
        <taxon>Bacteria</taxon>
        <taxon>Pseudomonadati</taxon>
        <taxon>Pseudomonadota</taxon>
        <taxon>Alphaproteobacteria</taxon>
        <taxon>Hyphomicrobiales</taxon>
        <taxon>Methylobacteriaceae</taxon>
        <taxon>Methylobacterium</taxon>
    </lineage>
</organism>
<gene>
    <name evidence="3" type="ORF">MRSR164_03480</name>
</gene>
<sequence length="298" mass="33020">MRLALCTISFRHHLVSIGELARFARGHGFDGIELWGVHARNLGPGNHAEWLAAYGLRVPMLSDYLPLDAPAETLTERMEELCRLARSWGAPRLRTFAGSKGSAAVSPEERAHIARRLRMAAGYLADRGLRLVVETHPGTLADTTASLLRLIAAVDHPNLRVNFDTLHVWEGGDDPLAAHARLSPHIDYYHLKNVRDRADLPVFEPANVYAAAGRREGMTSLFEGALDYRSFLRTLNPRAEASLEWFGEASFAVLSRDVETVRGLTAARQMDAKRGLESKSGLEAKRGLDTKRRTRVAP</sequence>